<dbReference type="SUPFAM" id="SSF49452">
    <property type="entry name" value="Starch-binding domain-like"/>
    <property type="match status" value="2"/>
</dbReference>
<dbReference type="Pfam" id="PF25106">
    <property type="entry name" value="VWA_4"/>
    <property type="match status" value="2"/>
</dbReference>
<feature type="domain" description="VWFA" evidence="5">
    <location>
        <begin position="739"/>
        <end position="936"/>
    </location>
</feature>
<dbReference type="RefSeq" id="WP_086488181.1">
    <property type="nucleotide sequence ID" value="NZ_MSLT01000012.1"/>
</dbReference>
<dbReference type="GO" id="GO:0030246">
    <property type="term" value="F:carbohydrate binding"/>
    <property type="evidence" value="ECO:0007669"/>
    <property type="project" value="InterPro"/>
</dbReference>
<protein>
    <recommendedName>
        <fullName evidence="5">VWFA domain-containing protein</fullName>
    </recommendedName>
</protein>
<dbReference type="InterPro" id="IPR013784">
    <property type="entry name" value="Carb-bd-like_fold"/>
</dbReference>
<dbReference type="InterPro" id="IPR008969">
    <property type="entry name" value="CarboxyPept-like_regulatory"/>
</dbReference>
<dbReference type="SMART" id="SM00327">
    <property type="entry name" value="VWA"/>
    <property type="match status" value="1"/>
</dbReference>
<evidence type="ECO:0000256" key="4">
    <source>
        <dbReference type="SAM" id="SignalP"/>
    </source>
</evidence>
<evidence type="ECO:0000256" key="3">
    <source>
        <dbReference type="ARBA" id="ARBA00022729"/>
    </source>
</evidence>
<dbReference type="PANTHER" id="PTHR14905">
    <property type="entry name" value="NG37"/>
    <property type="match status" value="1"/>
</dbReference>
<evidence type="ECO:0000313" key="7">
    <source>
        <dbReference type="Proteomes" id="UP000194798"/>
    </source>
</evidence>
<dbReference type="SUPFAM" id="SSF49464">
    <property type="entry name" value="Carboxypeptidase regulatory domain-like"/>
    <property type="match status" value="2"/>
</dbReference>
<dbReference type="Pfam" id="PF01345">
    <property type="entry name" value="DUF11"/>
    <property type="match status" value="2"/>
</dbReference>
<comment type="caution">
    <text evidence="6">The sequence shown here is derived from an EMBL/GenBank/DDBJ whole genome shotgun (WGS) entry which is preliminary data.</text>
</comment>
<reference evidence="6 7" key="1">
    <citation type="submission" date="2016-12" db="EMBL/GenBank/DDBJ databases">
        <title>Thioflexothrix psekupsii D3 genome sequencing and assembly.</title>
        <authorList>
            <person name="Fomenkov A."/>
            <person name="Vincze T."/>
            <person name="Grabovich M."/>
            <person name="Anton B.P."/>
            <person name="Dubinina G."/>
            <person name="Orlova M."/>
            <person name="Belousova E."/>
            <person name="Roberts R.J."/>
        </authorList>
    </citation>
    <scope>NUCLEOTIDE SEQUENCE [LARGE SCALE GENOMIC DNA]</scope>
    <source>
        <strain evidence="6">D3</strain>
    </source>
</reference>
<dbReference type="SUPFAM" id="SSF53300">
    <property type="entry name" value="vWA-like"/>
    <property type="match status" value="2"/>
</dbReference>
<feature type="signal peptide" evidence="4">
    <location>
        <begin position="1"/>
        <end position="27"/>
    </location>
</feature>
<sequence length="1724" mass="183687">MTRQITQAWQRIAATMLLLMLSVSALANYDVHIKFLDIYSQPVSGLTVTAGGKTAVYSNGVYSISGLTEGTHTLSMTGDGYKGFTGTFEVGSNNRVKDFGSTYALLSENGYEFFGRVVDENSQGLAGVTVAANGKTGTSDASGNFVLKLDSAGSYNLTFTKEGYFSVPLNYPARAVSDATPRFALGNIQVISGYRVTGQVRNIENRGVQSATVTLGDKSVQTDGNGNFRIDGIKNTGTYTVKAVKDGLETDVSLNVHGSQAAYPTSPLYLVNSFIVMGYVRDVFDKAMQGITVEAAGSTAVTDEQGVYRLYVNTEGYHVVTVKTAGYKEVKATANYVSKTSAIASVPVVLYAISLTEGYNITGKVTVSDDQLNLPNTVSIRVDGVNGVFTPDEKGDFRIRGLSTEGTYNYTISVSEQGYLPITGSFSVNDRRPGYVVPVCGFYPNLQIQIKSSHDRFYQSDLGVVTFNVLIKNIGNAPAHYVEGRSTPDKMSPGFFLKSATVAKPGRNYPVTNIPEVLGLGAPNITNNQCAFIDNDRGYASCRFLGTIDARNEAQVDIEVGYVPGMFPASLQFGFEATGLACPGYCTVKQPIYAPPGNLNMPFVPYLSLDMVRNASSAMINRTITHTFTLKNSELAPLPATGVVLDIKLPELTTVESVTVGEGRGNCTQNGAILHCTLGTMAKNDAIPVTLTLKGVRVGQATIEYSYRSDQQETLQTGTSVFSIIPEPVASIVDSGNADLMLVVDDTGSMSEEIQGTRQALSAFISQGQAANIGLYTFKDNVTNRLRNNIGQELSSVSDMQYLLNAVNQLAASAGADCPEASLEALQAAKRHVKMGGRMVVITDASPHSKVNVDTLIAELRAQSIRVDVLLSGEECVGICGIQTGDSSSLSAIQTFSRIAHETGGVFLTPFEVNDGSTSGAEHYRLATLNLLSGAVKPTIISVSPNRLPAGVTADVRVKLANARFDDKADVDFGSNIETNTVTVLSPTELQVNLTVSGNASPQFVSASANVPQGEERVAASGTGVLEIVASTAGEVELLGLTPSVLQQGGSQTITLNVAGVAGQTLGLSAGASSGISISQVKMSNPTQWTAVVDLTQAQLGTHPLTLTINGQAQEASCSMVSSPLNSSVTVVPNDNASNTPRLVELTPNRGTQGSMRRLHVKGKNTTFAQDVSKMYFSGEHDIYVLDVKVINALELVALIQIDEKAILGYRDVFVYNDESQIFTLLDGFEVTPTCGYTLEGIISNAKGEAIAGVEIDSGENMAISDENGYYRLYGLCEGEYDLVIDDPSGGYEFDPTEVTVSDNTANSNGIVQLSLKDNSMGVIVKTRPNRWEMYQGETVRYTLNATNFGKTTATGLILTNRLPANTEVVSIDGLESVTGCSQNETEIICQLGDLATHQSATVVIVLRALGDQTIRNTVTVRSNEYGATVSDTWTKVLPYLSVSISDDPDPVLAGEIVFYEVAVELSQYVKEAGLSQTATGVTLVSQLPKSVEVQSVETAHGTCEAATIGTTPVTRCVLNDLSVAEASSLSRIVINMRVLVKEPGLLYFIHEATISANEFEPFTMRERTTTWVGEGTVDAAIVLDTTGSMQNEMSATVNALKEMLIEVDNLKLPVSPLVAFIGFKDEVVVHAVTSDLNLLASTLSKIKVEGGGTCPEASVEALIKVIPHVKRGGYIVFATDASPYSDADIEQLADLLAEKEITLISLLSGDCVDGTSWNDIAIE</sequence>
<dbReference type="CDD" id="cd00198">
    <property type="entry name" value="vWFA"/>
    <property type="match status" value="2"/>
</dbReference>
<dbReference type="NCBIfam" id="TIGR01451">
    <property type="entry name" value="B_ant_repeat"/>
    <property type="match status" value="1"/>
</dbReference>
<proteinExistence type="predicted"/>
<dbReference type="InterPro" id="IPR036465">
    <property type="entry name" value="vWFA_dom_sf"/>
</dbReference>
<dbReference type="EMBL" id="MSLT01000012">
    <property type="protein sequence ID" value="OUD14401.1"/>
    <property type="molecule type" value="Genomic_DNA"/>
</dbReference>
<dbReference type="InterPro" id="IPR047589">
    <property type="entry name" value="DUF11_rpt"/>
</dbReference>
<dbReference type="InterPro" id="IPR002035">
    <property type="entry name" value="VWF_A"/>
</dbReference>
<evidence type="ECO:0000313" key="6">
    <source>
        <dbReference type="EMBL" id="OUD14401.1"/>
    </source>
</evidence>
<dbReference type="Gene3D" id="2.60.40.10">
    <property type="entry name" value="Immunoglobulins"/>
    <property type="match status" value="1"/>
</dbReference>
<gene>
    <name evidence="6" type="ORF">TPSD3_08815</name>
</gene>
<dbReference type="InterPro" id="IPR001434">
    <property type="entry name" value="OmcB-like_DUF11"/>
</dbReference>
<keyword evidence="2" id="KW-0964">Secreted</keyword>
<evidence type="ECO:0000259" key="5">
    <source>
        <dbReference type="PROSITE" id="PS50234"/>
    </source>
</evidence>
<dbReference type="PROSITE" id="PS50194">
    <property type="entry name" value="FILAMIN_REPEAT"/>
    <property type="match status" value="1"/>
</dbReference>
<evidence type="ECO:0000256" key="1">
    <source>
        <dbReference type="ARBA" id="ARBA00004613"/>
    </source>
</evidence>
<dbReference type="Pfam" id="PF13620">
    <property type="entry name" value="CarboxypepD_reg"/>
    <property type="match status" value="1"/>
</dbReference>
<name>A0A251X8U9_9GAMM</name>
<dbReference type="InterPro" id="IPR052577">
    <property type="entry name" value="VWA7"/>
</dbReference>
<keyword evidence="7" id="KW-1185">Reference proteome</keyword>
<dbReference type="InterPro" id="IPR013783">
    <property type="entry name" value="Ig-like_fold"/>
</dbReference>
<accession>A0A251X8U9</accession>
<keyword evidence="3 4" id="KW-0732">Signal</keyword>
<dbReference type="InterPro" id="IPR017868">
    <property type="entry name" value="Filamin/ABP280_repeat-like"/>
</dbReference>
<organism evidence="6 7">
    <name type="scientific">Thioflexithrix psekupsensis</name>
    <dbReference type="NCBI Taxonomy" id="1570016"/>
    <lineage>
        <taxon>Bacteria</taxon>
        <taxon>Pseudomonadati</taxon>
        <taxon>Pseudomonadota</taxon>
        <taxon>Gammaproteobacteria</taxon>
        <taxon>Thiotrichales</taxon>
        <taxon>Thioflexithrix</taxon>
    </lineage>
</organism>
<dbReference type="Gene3D" id="2.60.40.1120">
    <property type="entry name" value="Carboxypeptidase-like, regulatory domain"/>
    <property type="match status" value="3"/>
</dbReference>
<evidence type="ECO:0000256" key="2">
    <source>
        <dbReference type="ARBA" id="ARBA00022525"/>
    </source>
</evidence>
<dbReference type="Gene3D" id="3.40.50.410">
    <property type="entry name" value="von Willebrand factor, type A domain"/>
    <property type="match status" value="2"/>
</dbReference>
<dbReference type="OrthoDB" id="5827268at2"/>
<comment type="subcellular location">
    <subcellularLocation>
        <location evidence="1">Secreted</location>
    </subcellularLocation>
</comment>
<dbReference type="PANTHER" id="PTHR14905:SF7">
    <property type="entry name" value="VON WILLEBRAND FACTOR A DOMAIN-CONTAINING PROTEIN 7"/>
    <property type="match status" value="1"/>
</dbReference>
<feature type="chain" id="PRO_5012558335" description="VWFA domain-containing protein" evidence="4">
    <location>
        <begin position="28"/>
        <end position="1724"/>
    </location>
</feature>
<dbReference type="PROSITE" id="PS50234">
    <property type="entry name" value="VWFA"/>
    <property type="match status" value="1"/>
</dbReference>
<dbReference type="Proteomes" id="UP000194798">
    <property type="component" value="Unassembled WGS sequence"/>
</dbReference>
<dbReference type="InterPro" id="IPR056861">
    <property type="entry name" value="HMCN1-like_VWA"/>
</dbReference>